<dbReference type="SUPFAM" id="SSF55781">
    <property type="entry name" value="GAF domain-like"/>
    <property type="match status" value="1"/>
</dbReference>
<organism evidence="6 7">
    <name type="scientific">Microbulbifer bruguierae</name>
    <dbReference type="NCBI Taxonomy" id="3029061"/>
    <lineage>
        <taxon>Bacteria</taxon>
        <taxon>Pseudomonadati</taxon>
        <taxon>Pseudomonadota</taxon>
        <taxon>Gammaproteobacteria</taxon>
        <taxon>Cellvibrionales</taxon>
        <taxon>Microbulbiferaceae</taxon>
        <taxon>Microbulbifer</taxon>
    </lineage>
</organism>
<dbReference type="InterPro" id="IPR000700">
    <property type="entry name" value="PAS-assoc_C"/>
</dbReference>
<dbReference type="PROSITE" id="PS50113">
    <property type="entry name" value="PAC"/>
    <property type="match status" value="1"/>
</dbReference>
<dbReference type="InterPro" id="IPR036890">
    <property type="entry name" value="HATPase_C_sf"/>
</dbReference>
<evidence type="ECO:0000313" key="7">
    <source>
        <dbReference type="Proteomes" id="UP001236500"/>
    </source>
</evidence>
<dbReference type="PROSITE" id="PS50112">
    <property type="entry name" value="PAS"/>
    <property type="match status" value="1"/>
</dbReference>
<keyword evidence="7" id="KW-1185">Reference proteome</keyword>
<dbReference type="SMART" id="SM00086">
    <property type="entry name" value="PAC"/>
    <property type="match status" value="1"/>
</dbReference>
<dbReference type="Gene3D" id="3.30.450.20">
    <property type="entry name" value="PAS domain"/>
    <property type="match status" value="1"/>
</dbReference>
<evidence type="ECO:0000259" key="4">
    <source>
        <dbReference type="PROSITE" id="PS50112"/>
    </source>
</evidence>
<dbReference type="InterPro" id="IPR000014">
    <property type="entry name" value="PAS"/>
</dbReference>
<dbReference type="InterPro" id="IPR003018">
    <property type="entry name" value="GAF"/>
</dbReference>
<protein>
    <submittedName>
        <fullName evidence="6">Histidine kinase</fullName>
    </submittedName>
</protein>
<evidence type="ECO:0000259" key="5">
    <source>
        <dbReference type="PROSITE" id="PS50113"/>
    </source>
</evidence>
<dbReference type="NCBIfam" id="TIGR00229">
    <property type="entry name" value="sensory_box"/>
    <property type="match status" value="1"/>
</dbReference>
<dbReference type="InterPro" id="IPR001610">
    <property type="entry name" value="PAC"/>
</dbReference>
<dbReference type="SMART" id="SM00387">
    <property type="entry name" value="HATPase_c"/>
    <property type="match status" value="1"/>
</dbReference>
<evidence type="ECO:0000313" key="6">
    <source>
        <dbReference type="EMBL" id="WGL17089.1"/>
    </source>
</evidence>
<keyword evidence="3" id="KW-0902">Two-component regulatory system</keyword>
<dbReference type="RefSeq" id="WP_280320910.1">
    <property type="nucleotide sequence ID" value="NZ_CP118605.1"/>
</dbReference>
<evidence type="ECO:0000256" key="3">
    <source>
        <dbReference type="ARBA" id="ARBA00023012"/>
    </source>
</evidence>
<dbReference type="PANTHER" id="PTHR24421">
    <property type="entry name" value="NITRATE/NITRITE SENSOR PROTEIN NARX-RELATED"/>
    <property type="match status" value="1"/>
</dbReference>
<dbReference type="SUPFAM" id="SSF55785">
    <property type="entry name" value="PYP-like sensor domain (PAS domain)"/>
    <property type="match status" value="1"/>
</dbReference>
<dbReference type="Gene3D" id="3.30.450.40">
    <property type="match status" value="1"/>
</dbReference>
<feature type="domain" description="PAS" evidence="4">
    <location>
        <begin position="2"/>
        <end position="72"/>
    </location>
</feature>
<reference evidence="6 7" key="1">
    <citation type="submission" date="2023-02" db="EMBL/GenBank/DDBJ databases">
        <title>Description and genomic characterization of Microbulbifer bruguierae sp. nov., isolated from the sediment of mangrove plant Bruguiera sexangula.</title>
        <authorList>
            <person name="Long M."/>
        </authorList>
    </citation>
    <scope>NUCLEOTIDE SEQUENCE [LARGE SCALE GENOMIC DNA]</scope>
    <source>
        <strain evidence="6 7">H12</strain>
    </source>
</reference>
<dbReference type="EMBL" id="CP118605">
    <property type="protein sequence ID" value="WGL17089.1"/>
    <property type="molecule type" value="Genomic_DNA"/>
</dbReference>
<dbReference type="Pfam" id="PF07730">
    <property type="entry name" value="HisKA_3"/>
    <property type="match status" value="1"/>
</dbReference>
<dbReference type="GO" id="GO:0016301">
    <property type="term" value="F:kinase activity"/>
    <property type="evidence" value="ECO:0007669"/>
    <property type="project" value="UniProtKB-KW"/>
</dbReference>
<sequence length="531" mass="60104">MAESELRIAIDTIPGLVWTGLPDGSIDYLNRRWLDYTGLTQERAKGWGWQEGVHPEDILGLVEYWKSILASGIEGEYKARLRRYDGEYRWFLFRGVPLKNSCGEIVKWYGTNTDVEALHASEHVIRGQVEALKLTLSALSRESDPEEFLKHVIEMITSQFRAHSLSIWELKDDQNRVQLAISYSSNKLEIVESNGLYDQMLIPEGTDFHPVWSDFLLTGHYCVKGKIEEESIYICNAESSESKWHEWGSTDTIKAIAKKLHSDGVVNTLSVPIFLSGRVTGLISIRFTGAVDFRLEEIGLARALSQIATLAIQVMRLSNQIKLSAIINERNRLARDMHDTLAQGFTGIIIQLEAAVDARSKSLLKESQEHINAAIGLARESLGEARRSVLSLRQNVLMTKELWQAIEELFIRRTQGISLETKIFINGRKRSLPQGWDENILFMVNEALTNVLRHSNASEFRCDVYFMEKSLKLELVDNGRGVNQENGLEGFGLIGMKERVIELGGRFNLETEIGKFTAISIVLPLLPERVL</sequence>
<dbReference type="Pfam" id="PF02518">
    <property type="entry name" value="HATPase_c"/>
    <property type="match status" value="1"/>
</dbReference>
<dbReference type="InterPro" id="IPR003594">
    <property type="entry name" value="HATPase_dom"/>
</dbReference>
<dbReference type="Pfam" id="PF08447">
    <property type="entry name" value="PAS_3"/>
    <property type="match status" value="1"/>
</dbReference>
<dbReference type="InterPro" id="IPR011712">
    <property type="entry name" value="Sig_transdc_His_kin_sub3_dim/P"/>
</dbReference>
<feature type="domain" description="PAC" evidence="5">
    <location>
        <begin position="75"/>
        <end position="127"/>
    </location>
</feature>
<dbReference type="InterPro" id="IPR035965">
    <property type="entry name" value="PAS-like_dom_sf"/>
</dbReference>
<keyword evidence="1" id="KW-0808">Transferase</keyword>
<dbReference type="CDD" id="cd00130">
    <property type="entry name" value="PAS"/>
    <property type="match status" value="1"/>
</dbReference>
<dbReference type="CDD" id="cd16917">
    <property type="entry name" value="HATPase_UhpB-NarQ-NarX-like"/>
    <property type="match status" value="1"/>
</dbReference>
<dbReference type="PANTHER" id="PTHR24421:SF62">
    <property type="entry name" value="SENSORY TRANSDUCTION HISTIDINE KINASE"/>
    <property type="match status" value="1"/>
</dbReference>
<accession>A0ABY8NFB6</accession>
<dbReference type="SUPFAM" id="SSF55874">
    <property type="entry name" value="ATPase domain of HSP90 chaperone/DNA topoisomerase II/histidine kinase"/>
    <property type="match status" value="1"/>
</dbReference>
<dbReference type="SMART" id="SM00091">
    <property type="entry name" value="PAS"/>
    <property type="match status" value="1"/>
</dbReference>
<dbReference type="Proteomes" id="UP001236500">
    <property type="component" value="Chromosome"/>
</dbReference>
<keyword evidence="2 6" id="KW-0418">Kinase</keyword>
<dbReference type="Gene3D" id="1.20.5.1930">
    <property type="match status" value="1"/>
</dbReference>
<dbReference type="Pfam" id="PF01590">
    <property type="entry name" value="GAF"/>
    <property type="match status" value="1"/>
</dbReference>
<evidence type="ECO:0000256" key="1">
    <source>
        <dbReference type="ARBA" id="ARBA00022679"/>
    </source>
</evidence>
<dbReference type="Gene3D" id="3.30.565.10">
    <property type="entry name" value="Histidine kinase-like ATPase, C-terminal domain"/>
    <property type="match status" value="1"/>
</dbReference>
<evidence type="ECO:0000256" key="2">
    <source>
        <dbReference type="ARBA" id="ARBA00022777"/>
    </source>
</evidence>
<gene>
    <name evidence="6" type="ORF">PVT68_02020</name>
</gene>
<name>A0ABY8NFB6_9GAMM</name>
<dbReference type="InterPro" id="IPR050482">
    <property type="entry name" value="Sensor_HK_TwoCompSys"/>
</dbReference>
<dbReference type="InterPro" id="IPR013655">
    <property type="entry name" value="PAS_fold_3"/>
</dbReference>
<dbReference type="InterPro" id="IPR029016">
    <property type="entry name" value="GAF-like_dom_sf"/>
</dbReference>
<proteinExistence type="predicted"/>